<dbReference type="EMBL" id="JAGMWN010000003">
    <property type="protein sequence ID" value="MBP5856806.1"/>
    <property type="molecule type" value="Genomic_DNA"/>
</dbReference>
<dbReference type="Proteomes" id="UP000672602">
    <property type="component" value="Unassembled WGS sequence"/>
</dbReference>
<name>A0A8J7SMA4_9PROT</name>
<accession>A0A8J7SMA4</accession>
<gene>
    <name evidence="1" type="ORF">KAJ83_07285</name>
</gene>
<evidence type="ECO:0000313" key="2">
    <source>
        <dbReference type="Proteomes" id="UP000672602"/>
    </source>
</evidence>
<dbReference type="InterPro" id="IPR021252">
    <property type="entry name" value="DUF2794"/>
</dbReference>
<sequence>MSELVDFADYRRRGSGKSRVRFERDEFRRLMECYSRRVMTGEWKDYALDIYGSIAVFSIFRHSLEAPAFAIAKRRNGKQDEFILRSGRRTLKRARALDDVLSVLDKPLRVVEG</sequence>
<comment type="caution">
    <text evidence="1">The sequence shown here is derived from an EMBL/GenBank/DDBJ whole genome shotgun (WGS) entry which is preliminary data.</text>
</comment>
<organism evidence="1 2">
    <name type="scientific">Marivibrio halodurans</name>
    <dbReference type="NCBI Taxonomy" id="2039722"/>
    <lineage>
        <taxon>Bacteria</taxon>
        <taxon>Pseudomonadati</taxon>
        <taxon>Pseudomonadota</taxon>
        <taxon>Alphaproteobacteria</taxon>
        <taxon>Rhodospirillales</taxon>
        <taxon>Rhodospirillaceae</taxon>
        <taxon>Marivibrio</taxon>
    </lineage>
</organism>
<keyword evidence="2" id="KW-1185">Reference proteome</keyword>
<dbReference type="Pfam" id="PF10984">
    <property type="entry name" value="DUF2794"/>
    <property type="match status" value="1"/>
</dbReference>
<proteinExistence type="predicted"/>
<evidence type="ECO:0000313" key="1">
    <source>
        <dbReference type="EMBL" id="MBP5856806.1"/>
    </source>
</evidence>
<protein>
    <submittedName>
        <fullName evidence="1">DUF2794 domain-containing protein</fullName>
    </submittedName>
</protein>
<reference evidence="1" key="1">
    <citation type="submission" date="2021-04" db="EMBL/GenBank/DDBJ databases">
        <authorList>
            <person name="Zhang D.-C."/>
        </authorList>
    </citation>
    <scope>NUCLEOTIDE SEQUENCE</scope>
    <source>
        <strain evidence="1">CGMCC 1.15697</strain>
    </source>
</reference>
<dbReference type="AlphaFoldDB" id="A0A8J7SMA4"/>
<dbReference type="RefSeq" id="WP_210681398.1">
    <property type="nucleotide sequence ID" value="NZ_JAGMWN010000003.1"/>
</dbReference>